<comment type="subcellular location">
    <subcellularLocation>
        <location evidence="1 8">Cell outer membrane</location>
        <topology evidence="1 8">Multi-pass membrane protein</topology>
    </subcellularLocation>
</comment>
<evidence type="ECO:0000256" key="9">
    <source>
        <dbReference type="RuleBase" id="RU003357"/>
    </source>
</evidence>
<sequence>MRITFSQIIIMLVFTGISFANTSKGQGLLDKRVDYNIQNTSLTNAIQQLEKVTNLKFVYRKNLVENEFGLSIDAKQEKLGAVLSKLLTPRGITFDIIGDQIVLAKAVTAAKQPDAANTDEPENASLAVTKTITGKVTDDHDQPLPGVSVSIKGTTMGTQTDANGKYTLNIPDNEIEKAILIFSFIGFNSQEIPAGGRSVINVRLVASQSSLNEVIVIGYGSQRKGDVTSSVATVKAENFVKGPVLDAGQLLQGKVAGLSVSAPSGDPTSGSVILLRGNTTLLGANSDPLVLVDGVPGSLKTVVPEDIETIDVLKDGSAAAIYGVRGTNGVIIVTTKRASSNFTNAVDYSGYVSTQTLAREPKLFTAADYRAQIAAGTRDKSYDLGSSTDWLKAISNNLPITTVHTLTLRGGNSKTNYLASVNYRSLNGIFQKSDNRTFSGRVDINHYMFDDKLKINFGLLQQDNAFTQTQDGGSFNGYTYRQAILQNPTAPIKNADGTYFEQPSIFNYQNPVSMIYNSDGKTSNTTSKYNSTITLTPFDGLKLSALGSYTRFNQTAGYSENKQNISNIRDHLNGYPGVGSTQSIDRLLELTAEYKKTMGDHSFSVLGGYSYQDNDTFSFFEQNHDFPTDIFSYNNIGLGRAAANGLGVESSSRSETNLISFFGRATYNYKDRYLLLASVRREAASQLYGAKEPWGTFPAIQVGWRITKESFMKGQHVFDDLKLRAGYGVTGNQPAQGFLGVGLLGYGNYVLSNGQWVQTLGPSQNPNPNLRWEEKHETDLGLDYSLLKGMITGSVDLYNRKIEGLLYDYAVPSPPNLYPSTRANVGTMQNKGIEFLLNITPIRKADFQWTTSFNFSTNSNKLISLSNETYQTTSNYFTTGGTGEPIQTFTNIVTVGKNIGDFYGFKVTGVSADGQWIYEDRNGNSVAYKDFTHSFEDKKVLGNGLPKYYAGWNNSIRYKDWDFGVTMRGAFGYQILNFQRMYYENTSVQYYNRLKSANDKVFGTAVLNKTMPLEFNSYYIENGDFWKIDNINLGYTFNSLKSKYIHAPRVYVSTLNTFVITGYKGIDPEVSRSGLDPGNDNRDKYPTTRTFTLGLSANF</sequence>
<evidence type="ECO:0000256" key="4">
    <source>
        <dbReference type="ARBA" id="ARBA00022692"/>
    </source>
</evidence>
<keyword evidence="13" id="KW-1185">Reference proteome</keyword>
<evidence type="ECO:0000256" key="3">
    <source>
        <dbReference type="ARBA" id="ARBA00022452"/>
    </source>
</evidence>
<accession>A0A495JA09</accession>
<dbReference type="InterPro" id="IPR012910">
    <property type="entry name" value="Plug_dom"/>
</dbReference>
<dbReference type="EMBL" id="RBKU01000001">
    <property type="protein sequence ID" value="RKR85757.1"/>
    <property type="molecule type" value="Genomic_DNA"/>
</dbReference>
<dbReference type="InterPro" id="IPR037066">
    <property type="entry name" value="Plug_dom_sf"/>
</dbReference>
<evidence type="ECO:0000256" key="1">
    <source>
        <dbReference type="ARBA" id="ARBA00004571"/>
    </source>
</evidence>
<keyword evidence="5 9" id="KW-0798">TonB box</keyword>
<reference evidence="12 13" key="1">
    <citation type="submission" date="2018-10" db="EMBL/GenBank/DDBJ databases">
        <title>Genomic Encyclopedia of Archaeal and Bacterial Type Strains, Phase II (KMG-II): from individual species to whole genera.</title>
        <authorList>
            <person name="Goeker M."/>
        </authorList>
    </citation>
    <scope>NUCLEOTIDE SEQUENCE [LARGE SCALE GENOMIC DNA]</scope>
    <source>
        <strain evidence="12 13">DSM 18602</strain>
    </source>
</reference>
<dbReference type="InterPro" id="IPR023996">
    <property type="entry name" value="TonB-dep_OMP_SusC/RagA"/>
</dbReference>
<keyword evidence="2 8" id="KW-0813">Transport</keyword>
<keyword evidence="3 8" id="KW-1134">Transmembrane beta strand</keyword>
<dbReference type="Gene3D" id="2.170.130.10">
    <property type="entry name" value="TonB-dependent receptor, plug domain"/>
    <property type="match status" value="1"/>
</dbReference>
<evidence type="ECO:0000256" key="6">
    <source>
        <dbReference type="ARBA" id="ARBA00023136"/>
    </source>
</evidence>
<dbReference type="Gene3D" id="2.40.170.20">
    <property type="entry name" value="TonB-dependent receptor, beta-barrel domain"/>
    <property type="match status" value="1"/>
</dbReference>
<evidence type="ECO:0000313" key="13">
    <source>
        <dbReference type="Proteomes" id="UP000268007"/>
    </source>
</evidence>
<evidence type="ECO:0000256" key="7">
    <source>
        <dbReference type="ARBA" id="ARBA00023237"/>
    </source>
</evidence>
<dbReference type="SUPFAM" id="SSF49464">
    <property type="entry name" value="Carboxypeptidase regulatory domain-like"/>
    <property type="match status" value="1"/>
</dbReference>
<keyword evidence="7 8" id="KW-0998">Cell outer membrane</keyword>
<dbReference type="InterPro" id="IPR036942">
    <property type="entry name" value="Beta-barrel_TonB_sf"/>
</dbReference>
<dbReference type="Gene3D" id="3.55.50.30">
    <property type="match status" value="1"/>
</dbReference>
<dbReference type="NCBIfam" id="TIGR04057">
    <property type="entry name" value="SusC_RagA_signa"/>
    <property type="match status" value="1"/>
</dbReference>
<dbReference type="PROSITE" id="PS52016">
    <property type="entry name" value="TONB_DEPENDENT_REC_3"/>
    <property type="match status" value="1"/>
</dbReference>
<evidence type="ECO:0000313" key="12">
    <source>
        <dbReference type="EMBL" id="RKR85757.1"/>
    </source>
</evidence>
<proteinExistence type="inferred from homology"/>
<dbReference type="InterPro" id="IPR039426">
    <property type="entry name" value="TonB-dep_rcpt-like"/>
</dbReference>
<feature type="domain" description="TonB-dependent receptor-like beta-barrel" evidence="10">
    <location>
        <begin position="466"/>
        <end position="1038"/>
    </location>
</feature>
<dbReference type="InterPro" id="IPR000531">
    <property type="entry name" value="Beta-barrel_TonB"/>
</dbReference>
<gene>
    <name evidence="12" type="ORF">BDD43_6032</name>
</gene>
<dbReference type="Gene3D" id="2.60.40.1120">
    <property type="entry name" value="Carboxypeptidase-like, regulatory domain"/>
    <property type="match status" value="1"/>
</dbReference>
<dbReference type="SUPFAM" id="SSF56935">
    <property type="entry name" value="Porins"/>
    <property type="match status" value="1"/>
</dbReference>
<feature type="domain" description="TonB-dependent receptor plug" evidence="11">
    <location>
        <begin position="224"/>
        <end position="330"/>
    </location>
</feature>
<evidence type="ECO:0000259" key="11">
    <source>
        <dbReference type="Pfam" id="PF07715"/>
    </source>
</evidence>
<evidence type="ECO:0000256" key="5">
    <source>
        <dbReference type="ARBA" id="ARBA00023077"/>
    </source>
</evidence>
<dbReference type="Pfam" id="PF13715">
    <property type="entry name" value="CarbopepD_reg_2"/>
    <property type="match status" value="1"/>
</dbReference>
<comment type="caution">
    <text evidence="12">The sequence shown here is derived from an EMBL/GenBank/DDBJ whole genome shotgun (WGS) entry which is preliminary data.</text>
</comment>
<dbReference type="Pfam" id="PF07715">
    <property type="entry name" value="Plug"/>
    <property type="match status" value="1"/>
</dbReference>
<dbReference type="NCBIfam" id="TIGR04056">
    <property type="entry name" value="OMP_RagA_SusC"/>
    <property type="match status" value="1"/>
</dbReference>
<dbReference type="AlphaFoldDB" id="A0A495JA09"/>
<dbReference type="InterPro" id="IPR023997">
    <property type="entry name" value="TonB-dep_OMP_SusC/RagA_CS"/>
</dbReference>
<dbReference type="Proteomes" id="UP000268007">
    <property type="component" value="Unassembled WGS sequence"/>
</dbReference>
<evidence type="ECO:0000256" key="2">
    <source>
        <dbReference type="ARBA" id="ARBA00022448"/>
    </source>
</evidence>
<evidence type="ECO:0000256" key="8">
    <source>
        <dbReference type="PROSITE-ProRule" id="PRU01360"/>
    </source>
</evidence>
<protein>
    <submittedName>
        <fullName evidence="12">TonB-linked SusC/RagA family outer membrane protein</fullName>
    </submittedName>
</protein>
<comment type="similarity">
    <text evidence="8 9">Belongs to the TonB-dependent receptor family.</text>
</comment>
<keyword evidence="6 8" id="KW-0472">Membrane</keyword>
<dbReference type="InterPro" id="IPR008969">
    <property type="entry name" value="CarboxyPept-like_regulatory"/>
</dbReference>
<organism evidence="12 13">
    <name type="scientific">Mucilaginibacter gracilis</name>
    <dbReference type="NCBI Taxonomy" id="423350"/>
    <lineage>
        <taxon>Bacteria</taxon>
        <taxon>Pseudomonadati</taxon>
        <taxon>Bacteroidota</taxon>
        <taxon>Sphingobacteriia</taxon>
        <taxon>Sphingobacteriales</taxon>
        <taxon>Sphingobacteriaceae</taxon>
        <taxon>Mucilaginibacter</taxon>
    </lineage>
</organism>
<evidence type="ECO:0000259" key="10">
    <source>
        <dbReference type="Pfam" id="PF00593"/>
    </source>
</evidence>
<dbReference type="GO" id="GO:0009279">
    <property type="term" value="C:cell outer membrane"/>
    <property type="evidence" value="ECO:0007669"/>
    <property type="project" value="UniProtKB-SubCell"/>
</dbReference>
<dbReference type="Pfam" id="PF00593">
    <property type="entry name" value="TonB_dep_Rec_b-barrel"/>
    <property type="match status" value="1"/>
</dbReference>
<keyword evidence="4 8" id="KW-0812">Transmembrane</keyword>
<name>A0A495JA09_9SPHI</name>